<proteinExistence type="predicted"/>
<keyword evidence="2" id="KW-1185">Reference proteome</keyword>
<evidence type="ECO:0000313" key="2">
    <source>
        <dbReference type="Proteomes" id="UP001153332"/>
    </source>
</evidence>
<gene>
    <name evidence="1" type="ORF">O1611_g5285</name>
</gene>
<reference evidence="1" key="1">
    <citation type="submission" date="2022-12" db="EMBL/GenBank/DDBJ databases">
        <title>Genome Sequence of Lasiodiplodia mahajangana.</title>
        <authorList>
            <person name="Buettner E."/>
        </authorList>
    </citation>
    <scope>NUCLEOTIDE SEQUENCE</scope>
    <source>
        <strain evidence="1">VT137</strain>
    </source>
</reference>
<dbReference type="Proteomes" id="UP001153332">
    <property type="component" value="Unassembled WGS sequence"/>
</dbReference>
<evidence type="ECO:0000313" key="1">
    <source>
        <dbReference type="EMBL" id="KAJ8128349.1"/>
    </source>
</evidence>
<name>A0ACC2JLW7_9PEZI</name>
<accession>A0ACC2JLW7</accession>
<organism evidence="1 2">
    <name type="scientific">Lasiodiplodia mahajangana</name>
    <dbReference type="NCBI Taxonomy" id="1108764"/>
    <lineage>
        <taxon>Eukaryota</taxon>
        <taxon>Fungi</taxon>
        <taxon>Dikarya</taxon>
        <taxon>Ascomycota</taxon>
        <taxon>Pezizomycotina</taxon>
        <taxon>Dothideomycetes</taxon>
        <taxon>Dothideomycetes incertae sedis</taxon>
        <taxon>Botryosphaeriales</taxon>
        <taxon>Botryosphaeriaceae</taxon>
        <taxon>Lasiodiplodia</taxon>
    </lineage>
</organism>
<dbReference type="EMBL" id="JAPUUL010001098">
    <property type="protein sequence ID" value="KAJ8128349.1"/>
    <property type="molecule type" value="Genomic_DNA"/>
</dbReference>
<protein>
    <submittedName>
        <fullName evidence="1">Uncharacterized protein</fullName>
    </submittedName>
</protein>
<sequence>MSPVLRLVARIAEDAQRSYGAHNAGEENLKAYNNRDDGDADDGHNSGLPWWGILIIVYTSIISVVFLSAFAYYWRRVWKATSVATGLWIWSWVFQSRGWCGSDRKRDGSARPGAGPYHHIEARRNLGTRGSASTAPSSTSTRTTRPNTPAQHGAPANQKSAYTPNGQSKATLKSSGSKLSHDTFDHHESIPMGLLSPNRNPIHTPPPPYISSPPPVELDGQAIEPPRNNRMY</sequence>
<comment type="caution">
    <text evidence="1">The sequence shown here is derived from an EMBL/GenBank/DDBJ whole genome shotgun (WGS) entry which is preliminary data.</text>
</comment>